<reference evidence="2 3" key="1">
    <citation type="submission" date="2014-04" db="EMBL/GenBank/DDBJ databases">
        <authorList>
            <consortium name="DOE Joint Genome Institute"/>
            <person name="Kuo A."/>
            <person name="Kohler A."/>
            <person name="Nagy L.G."/>
            <person name="Floudas D."/>
            <person name="Copeland A."/>
            <person name="Barry K.W."/>
            <person name="Cichocki N."/>
            <person name="Veneault-Fourrey C."/>
            <person name="LaButti K."/>
            <person name="Lindquist E.A."/>
            <person name="Lipzen A."/>
            <person name="Lundell T."/>
            <person name="Morin E."/>
            <person name="Murat C."/>
            <person name="Sun H."/>
            <person name="Tunlid A."/>
            <person name="Henrissat B."/>
            <person name="Grigoriev I.V."/>
            <person name="Hibbett D.S."/>
            <person name="Martin F."/>
            <person name="Nordberg H.P."/>
            <person name="Cantor M.N."/>
            <person name="Hua S.X."/>
        </authorList>
    </citation>
    <scope>NUCLEOTIDE SEQUENCE [LARGE SCALE GENOMIC DNA]</scope>
    <source>
        <strain evidence="2 3">LaAM-08-1</strain>
    </source>
</reference>
<dbReference type="HOGENOM" id="CLU_111205_0_0_1"/>
<name>A0A0C9XU83_9AGAR</name>
<evidence type="ECO:0000313" key="2">
    <source>
        <dbReference type="EMBL" id="KIJ99462.1"/>
    </source>
</evidence>
<proteinExistence type="predicted"/>
<feature type="domain" description="Integrase core" evidence="1">
    <location>
        <begin position="1"/>
        <end position="65"/>
    </location>
</feature>
<dbReference type="EMBL" id="KN838647">
    <property type="protein sequence ID" value="KIJ99462.1"/>
    <property type="molecule type" value="Genomic_DNA"/>
</dbReference>
<evidence type="ECO:0000259" key="1">
    <source>
        <dbReference type="Pfam" id="PF24764"/>
    </source>
</evidence>
<dbReference type="InterPro" id="IPR058913">
    <property type="entry name" value="Integrase_dom_put"/>
</dbReference>
<dbReference type="AlphaFoldDB" id="A0A0C9XU83"/>
<reference evidence="3" key="2">
    <citation type="submission" date="2015-01" db="EMBL/GenBank/DDBJ databases">
        <title>Evolutionary Origins and Diversification of the Mycorrhizal Mutualists.</title>
        <authorList>
            <consortium name="DOE Joint Genome Institute"/>
            <consortium name="Mycorrhizal Genomics Consortium"/>
            <person name="Kohler A."/>
            <person name="Kuo A."/>
            <person name="Nagy L.G."/>
            <person name="Floudas D."/>
            <person name="Copeland A."/>
            <person name="Barry K.W."/>
            <person name="Cichocki N."/>
            <person name="Veneault-Fourrey C."/>
            <person name="LaButti K."/>
            <person name="Lindquist E.A."/>
            <person name="Lipzen A."/>
            <person name="Lundell T."/>
            <person name="Morin E."/>
            <person name="Murat C."/>
            <person name="Riley R."/>
            <person name="Ohm R."/>
            <person name="Sun H."/>
            <person name="Tunlid A."/>
            <person name="Henrissat B."/>
            <person name="Grigoriev I.V."/>
            <person name="Hibbett D.S."/>
            <person name="Martin F."/>
        </authorList>
    </citation>
    <scope>NUCLEOTIDE SEQUENCE [LARGE SCALE GENOMIC DNA]</scope>
    <source>
        <strain evidence="3">LaAM-08-1</strain>
    </source>
</reference>
<evidence type="ECO:0000313" key="3">
    <source>
        <dbReference type="Proteomes" id="UP000054477"/>
    </source>
</evidence>
<sequence>MEVLRGVERGSYIWGRSVHNVRIERLWRDVMLGFGQKWKDFFQNLEVHDQLNHNLNSHIWLLHHLPKDMFVFRMMENGMQGLGHHEVDNIHLPQEQIQEYGIDWAAHDEPAIQHHHDAHNRTDELAHNLFLTHQPQHLSHVQVDAPDCPFASNEELRQLPYYDDHDMASHRLLWISALDTCTQMFSVFHIE</sequence>
<dbReference type="STRING" id="1095629.A0A0C9XU83"/>
<organism evidence="2 3">
    <name type="scientific">Laccaria amethystina LaAM-08-1</name>
    <dbReference type="NCBI Taxonomy" id="1095629"/>
    <lineage>
        <taxon>Eukaryota</taxon>
        <taxon>Fungi</taxon>
        <taxon>Dikarya</taxon>
        <taxon>Basidiomycota</taxon>
        <taxon>Agaricomycotina</taxon>
        <taxon>Agaricomycetes</taxon>
        <taxon>Agaricomycetidae</taxon>
        <taxon>Agaricales</taxon>
        <taxon>Agaricineae</taxon>
        <taxon>Hydnangiaceae</taxon>
        <taxon>Laccaria</taxon>
    </lineage>
</organism>
<accession>A0A0C9XU83</accession>
<dbReference type="Pfam" id="PF24764">
    <property type="entry name" value="rva_4"/>
    <property type="match status" value="1"/>
</dbReference>
<gene>
    <name evidence="2" type="ORF">K443DRAFT_133066</name>
</gene>
<keyword evidence="3" id="KW-1185">Reference proteome</keyword>
<protein>
    <submittedName>
        <fullName evidence="2">Unplaced genomic scaffold K443scaffold_112, whole genome shotgun sequence</fullName>
    </submittedName>
</protein>
<dbReference type="Proteomes" id="UP000054477">
    <property type="component" value="Unassembled WGS sequence"/>
</dbReference>
<dbReference type="OrthoDB" id="3353107at2759"/>